<dbReference type="EMBL" id="SRRH01000740">
    <property type="protein sequence ID" value="KAG6285286.1"/>
    <property type="molecule type" value="Genomic_DNA"/>
</dbReference>
<dbReference type="AlphaFoldDB" id="A0A9P7QBK3"/>
<reference evidence="2 3" key="1">
    <citation type="journal article" date="2020" name="bioRxiv">
        <title>Whole genome comparisons of ergot fungi reveals the divergence and evolution of species within the genus Claviceps are the result of varying mechanisms driving genome evolution and host range expansion.</title>
        <authorList>
            <person name="Wyka S.A."/>
            <person name="Mondo S.J."/>
            <person name="Liu M."/>
            <person name="Dettman J."/>
            <person name="Nalam V."/>
            <person name="Broders K.D."/>
        </authorList>
    </citation>
    <scope>NUCLEOTIDE SEQUENCE [LARGE SCALE GENOMIC DNA]</scope>
    <source>
        <strain evidence="2 3">Clav52</strain>
    </source>
</reference>
<accession>A0A9P7QBK3</accession>
<organism evidence="2 3">
    <name type="scientific">Claviceps aff. purpurea</name>
    <dbReference type="NCBI Taxonomy" id="1967640"/>
    <lineage>
        <taxon>Eukaryota</taxon>
        <taxon>Fungi</taxon>
        <taxon>Dikarya</taxon>
        <taxon>Ascomycota</taxon>
        <taxon>Pezizomycotina</taxon>
        <taxon>Sordariomycetes</taxon>
        <taxon>Hypocreomycetidae</taxon>
        <taxon>Hypocreales</taxon>
        <taxon>Clavicipitaceae</taxon>
        <taxon>Claviceps</taxon>
    </lineage>
</organism>
<sequence>MGDSSITNSAAGIKTNAMPDGYSTFRVNCPPPAPPAPKDSQLVRAQFEQCMAVIGAETQVRRDGTEPMSAANAQERIPSGNSRLSQSELCKTTSIEVTAAKQASGIPLFIKKSYRRDTPYLRARRNNARRRRRQELKGQKEELKAQQEELKAQQEDDCLSYPECPVPKSREEFLEGFRRNAQPQDLPDTSFSTPRTTASTPGGTEQVALVSSSQVPRASQGASCSLPIQSSSEETQSQDLTAAQLARAAEISALVAALNAAGDDPETRASLLRRLRQVVS</sequence>
<proteinExistence type="predicted"/>
<feature type="compositionally biased region" description="Basic residues" evidence="1">
    <location>
        <begin position="122"/>
        <end position="134"/>
    </location>
</feature>
<evidence type="ECO:0000313" key="3">
    <source>
        <dbReference type="Proteomes" id="UP000707071"/>
    </source>
</evidence>
<feature type="compositionally biased region" description="Basic and acidic residues" evidence="1">
    <location>
        <begin position="168"/>
        <end position="178"/>
    </location>
</feature>
<evidence type="ECO:0000313" key="2">
    <source>
        <dbReference type="EMBL" id="KAG6285286.1"/>
    </source>
</evidence>
<feature type="region of interest" description="Disordered" evidence="1">
    <location>
        <begin position="58"/>
        <end position="86"/>
    </location>
</feature>
<comment type="caution">
    <text evidence="2">The sequence shown here is derived from an EMBL/GenBank/DDBJ whole genome shotgun (WGS) entry which is preliminary data.</text>
</comment>
<dbReference type="Proteomes" id="UP000707071">
    <property type="component" value="Unassembled WGS sequence"/>
</dbReference>
<gene>
    <name evidence="2" type="ORF">E4U09_007374</name>
</gene>
<protein>
    <submittedName>
        <fullName evidence="2">Uncharacterized protein</fullName>
    </submittedName>
</protein>
<feature type="region of interest" description="Disordered" evidence="1">
    <location>
        <begin position="120"/>
        <end position="241"/>
    </location>
</feature>
<feature type="compositionally biased region" description="Basic and acidic residues" evidence="1">
    <location>
        <begin position="135"/>
        <end position="154"/>
    </location>
</feature>
<feature type="compositionally biased region" description="Polar residues" evidence="1">
    <location>
        <begin position="181"/>
        <end position="241"/>
    </location>
</feature>
<evidence type="ECO:0000256" key="1">
    <source>
        <dbReference type="SAM" id="MobiDB-lite"/>
    </source>
</evidence>
<name>A0A9P7QBK3_9HYPO</name>
<keyword evidence="3" id="KW-1185">Reference proteome</keyword>